<dbReference type="GO" id="GO:0005096">
    <property type="term" value="F:GTPase activator activity"/>
    <property type="evidence" value="ECO:0007669"/>
    <property type="project" value="UniProtKB-KW"/>
</dbReference>
<evidence type="ECO:0000256" key="5">
    <source>
        <dbReference type="SAM" id="MobiDB-lite"/>
    </source>
</evidence>
<feature type="coiled-coil region" evidence="4">
    <location>
        <begin position="593"/>
        <end position="620"/>
    </location>
</feature>
<dbReference type="GO" id="GO:0048471">
    <property type="term" value="C:perinuclear region of cytoplasm"/>
    <property type="evidence" value="ECO:0007669"/>
    <property type="project" value="TreeGrafter"/>
</dbReference>
<sequence length="825" mass="93909">MQMDRSIEDIRSAKDARMIDLIKSKDEQIRILTEQNHELTSSLDRAEEELTACQVTKATMTKENRALREKNCHLHAKTESSEGHMNSMADMESQMETMSTKNAELFRLLEQEEENNEKVASELEVCRKNEQCLQEKYAALVQSCKVAETRADSATRDNRLKAEEIRVMRLENDHLKQTNSELEIKSTVDLEAAEEQLRLRKEKQYQLLGKLQSQEATGRQTEERTVEMEKNIKELRERSSELQTALRLETSARISENDANRRLTIELKALSSDNKDLNTSLQGLEQDRLALEAEARGNGEQLREMAEKVFQLLERLKLAELGKKKSMEALSRKEQELFATKKQYNRLSEDVLEQKRRREKVELEKRALEEQLRGLKKANTQLGHKLKEEAKLRIRAEENSNACDEKVHTLDGRIAFLLNRLQLDEETISEQQEEIKKIDSQLQSITHRCETLQGKLTQAEESCRATDAKLATSQKQLKEATINLEAMEQSMKVKDENDFRAERRAIQMKEKSSDKKQQGTGGGGRQLRLYVDSRSSAGHAVITGKCPKDKAWVEERGCNSFLRRTFKSHNPQEALVKKIAELYNTILFNEEDKEELQMKIKSRDEDVESYNRELNRIQGEVFAGEESKRRILLRYIRAVKASVSLGEPGSEEYRNEVGTVGAGRIHLPESGLVDEDAYAIASILKNNVTIEEIQIRRNKIGDDGARAIASVLAERCALKFIDLRENRISTMGMKAIADALGRSERIHKVFVHPGGKIEAFGASETFGVSSSLDEKDAAFSVSSICVVDARDNAPPKSSAVANSSRKQKRLLHALQEKANNKQRPP</sequence>
<accession>A0AAD8YLR6</accession>
<keyword evidence="1" id="KW-0343">GTPase activation</keyword>
<dbReference type="InterPro" id="IPR027038">
    <property type="entry name" value="RanGap"/>
</dbReference>
<dbReference type="GO" id="GO:0031267">
    <property type="term" value="F:small GTPase binding"/>
    <property type="evidence" value="ECO:0007669"/>
    <property type="project" value="TreeGrafter"/>
</dbReference>
<feature type="coiled-coil region" evidence="4">
    <location>
        <begin position="414"/>
        <end position="497"/>
    </location>
</feature>
<dbReference type="SUPFAM" id="SSF52047">
    <property type="entry name" value="RNI-like"/>
    <property type="match status" value="1"/>
</dbReference>
<name>A0AAD8YLR6_9STRA</name>
<dbReference type="Pfam" id="PF13516">
    <property type="entry name" value="LRR_6"/>
    <property type="match status" value="1"/>
</dbReference>
<dbReference type="PANTHER" id="PTHR24113:SF12">
    <property type="entry name" value="RAN GTPASE-ACTIVATING PROTEIN 1"/>
    <property type="match status" value="1"/>
</dbReference>
<keyword evidence="4" id="KW-0175">Coiled coil</keyword>
<dbReference type="InterPro" id="IPR032675">
    <property type="entry name" value="LRR_dom_sf"/>
</dbReference>
<feature type="compositionally biased region" description="Basic and acidic residues" evidence="5">
    <location>
        <begin position="507"/>
        <end position="517"/>
    </location>
</feature>
<evidence type="ECO:0000256" key="4">
    <source>
        <dbReference type="SAM" id="Coils"/>
    </source>
</evidence>
<dbReference type="Gene3D" id="3.80.10.10">
    <property type="entry name" value="Ribonuclease Inhibitor"/>
    <property type="match status" value="1"/>
</dbReference>
<feature type="coiled-coil region" evidence="4">
    <location>
        <begin position="95"/>
        <end position="129"/>
    </location>
</feature>
<evidence type="ECO:0000256" key="1">
    <source>
        <dbReference type="ARBA" id="ARBA00022468"/>
    </source>
</evidence>
<dbReference type="InterPro" id="IPR001611">
    <property type="entry name" value="Leu-rich_rpt"/>
</dbReference>
<evidence type="ECO:0000313" key="6">
    <source>
        <dbReference type="EMBL" id="KAK1748718.1"/>
    </source>
</evidence>
<feature type="coiled-coil region" evidence="4">
    <location>
        <begin position="330"/>
        <end position="385"/>
    </location>
</feature>
<organism evidence="6 7">
    <name type="scientific">Skeletonema marinoi</name>
    <dbReference type="NCBI Taxonomy" id="267567"/>
    <lineage>
        <taxon>Eukaryota</taxon>
        <taxon>Sar</taxon>
        <taxon>Stramenopiles</taxon>
        <taxon>Ochrophyta</taxon>
        <taxon>Bacillariophyta</taxon>
        <taxon>Coscinodiscophyceae</taxon>
        <taxon>Thalassiosirophycidae</taxon>
        <taxon>Thalassiosirales</taxon>
        <taxon>Skeletonemataceae</taxon>
        <taxon>Skeletonema</taxon>
        <taxon>Skeletonema marinoi-dohrnii complex</taxon>
    </lineage>
</organism>
<dbReference type="EMBL" id="JATAAI010000001">
    <property type="protein sequence ID" value="KAK1748718.1"/>
    <property type="molecule type" value="Genomic_DNA"/>
</dbReference>
<evidence type="ECO:0000256" key="3">
    <source>
        <dbReference type="ARBA" id="ARBA00022737"/>
    </source>
</evidence>
<gene>
    <name evidence="6" type="ORF">QTG54_000657</name>
</gene>
<evidence type="ECO:0000256" key="2">
    <source>
        <dbReference type="ARBA" id="ARBA00022614"/>
    </source>
</evidence>
<dbReference type="Proteomes" id="UP001224775">
    <property type="component" value="Unassembled WGS sequence"/>
</dbReference>
<proteinExistence type="predicted"/>
<dbReference type="GO" id="GO:0005634">
    <property type="term" value="C:nucleus"/>
    <property type="evidence" value="ECO:0007669"/>
    <property type="project" value="TreeGrafter"/>
</dbReference>
<dbReference type="GO" id="GO:0005829">
    <property type="term" value="C:cytosol"/>
    <property type="evidence" value="ECO:0007669"/>
    <property type="project" value="TreeGrafter"/>
</dbReference>
<feature type="region of interest" description="Disordered" evidence="5">
    <location>
        <begin position="507"/>
        <end position="526"/>
    </location>
</feature>
<dbReference type="SMART" id="SM00368">
    <property type="entry name" value="LRR_RI"/>
    <property type="match status" value="2"/>
</dbReference>
<dbReference type="PANTHER" id="PTHR24113">
    <property type="entry name" value="RAN GTPASE-ACTIVATING PROTEIN 1"/>
    <property type="match status" value="1"/>
</dbReference>
<dbReference type="AlphaFoldDB" id="A0AAD8YLR6"/>
<comment type="caution">
    <text evidence="6">The sequence shown here is derived from an EMBL/GenBank/DDBJ whole genome shotgun (WGS) entry which is preliminary data.</text>
</comment>
<feature type="coiled-coil region" evidence="4">
    <location>
        <begin position="218"/>
        <end position="294"/>
    </location>
</feature>
<protein>
    <submittedName>
        <fullName evidence="6">Uncharacterized protein</fullName>
    </submittedName>
</protein>
<keyword evidence="3" id="KW-0677">Repeat</keyword>
<feature type="coiled-coil region" evidence="4">
    <location>
        <begin position="29"/>
        <end position="63"/>
    </location>
</feature>
<keyword evidence="7" id="KW-1185">Reference proteome</keyword>
<reference evidence="6" key="1">
    <citation type="submission" date="2023-06" db="EMBL/GenBank/DDBJ databases">
        <title>Survivors Of The Sea: Transcriptome response of Skeletonema marinoi to long-term dormancy.</title>
        <authorList>
            <person name="Pinder M.I.M."/>
            <person name="Kourtchenko O."/>
            <person name="Robertson E.K."/>
            <person name="Larsson T."/>
            <person name="Maumus F."/>
            <person name="Osuna-Cruz C.M."/>
            <person name="Vancaester E."/>
            <person name="Stenow R."/>
            <person name="Vandepoele K."/>
            <person name="Ploug H."/>
            <person name="Bruchert V."/>
            <person name="Godhe A."/>
            <person name="Topel M."/>
        </authorList>
    </citation>
    <scope>NUCLEOTIDE SEQUENCE</scope>
    <source>
        <strain evidence="6">R05AC</strain>
    </source>
</reference>
<keyword evidence="2" id="KW-0433">Leucine-rich repeat</keyword>
<dbReference type="GO" id="GO:0006913">
    <property type="term" value="P:nucleocytoplasmic transport"/>
    <property type="evidence" value="ECO:0007669"/>
    <property type="project" value="TreeGrafter"/>
</dbReference>
<evidence type="ECO:0000313" key="7">
    <source>
        <dbReference type="Proteomes" id="UP001224775"/>
    </source>
</evidence>